<protein>
    <submittedName>
        <fullName evidence="2">Uncharacterized protein</fullName>
    </submittedName>
</protein>
<evidence type="ECO:0000256" key="1">
    <source>
        <dbReference type="SAM" id="MobiDB-lite"/>
    </source>
</evidence>
<dbReference type="AlphaFoldDB" id="A0A1A9VLX5"/>
<keyword evidence="3" id="KW-1185">Reference proteome</keyword>
<accession>A0A1A9VLX5</accession>
<name>A0A1A9VLX5_GLOAU</name>
<feature type="region of interest" description="Disordered" evidence="1">
    <location>
        <begin position="77"/>
        <end position="98"/>
    </location>
</feature>
<dbReference type="VEuPathDB" id="VectorBase:GAUT041224"/>
<feature type="compositionally biased region" description="Polar residues" evidence="1">
    <location>
        <begin position="80"/>
        <end position="89"/>
    </location>
</feature>
<dbReference type="EnsemblMetazoa" id="GAUT041224-RA">
    <property type="protein sequence ID" value="GAUT041224-PA"/>
    <property type="gene ID" value="GAUT041224"/>
</dbReference>
<evidence type="ECO:0000313" key="3">
    <source>
        <dbReference type="Proteomes" id="UP000078200"/>
    </source>
</evidence>
<dbReference type="Proteomes" id="UP000078200">
    <property type="component" value="Unassembled WGS sequence"/>
</dbReference>
<organism evidence="2 3">
    <name type="scientific">Glossina austeni</name>
    <name type="common">Savannah tsetse fly</name>
    <dbReference type="NCBI Taxonomy" id="7395"/>
    <lineage>
        <taxon>Eukaryota</taxon>
        <taxon>Metazoa</taxon>
        <taxon>Ecdysozoa</taxon>
        <taxon>Arthropoda</taxon>
        <taxon>Hexapoda</taxon>
        <taxon>Insecta</taxon>
        <taxon>Pterygota</taxon>
        <taxon>Neoptera</taxon>
        <taxon>Endopterygota</taxon>
        <taxon>Diptera</taxon>
        <taxon>Brachycera</taxon>
        <taxon>Muscomorpha</taxon>
        <taxon>Hippoboscoidea</taxon>
        <taxon>Glossinidae</taxon>
        <taxon>Glossina</taxon>
    </lineage>
</organism>
<proteinExistence type="predicted"/>
<reference evidence="2" key="1">
    <citation type="submission" date="2020-05" db="UniProtKB">
        <authorList>
            <consortium name="EnsemblMetazoa"/>
        </authorList>
    </citation>
    <scope>IDENTIFICATION</scope>
    <source>
        <strain evidence="2">TTRI</strain>
    </source>
</reference>
<sequence>MQLWDISAENIESTDILKFPDGQCKNLSVEYWKIPQREATMTTMVLALVVGECAAAVLENSGLVASYRFGLVSLRRSGKTARSQKQATTAADDKESPLASVQFPPTTVAHKESLSCLNTSTAFYYFE</sequence>
<evidence type="ECO:0000313" key="2">
    <source>
        <dbReference type="EnsemblMetazoa" id="GAUT041224-PA"/>
    </source>
</evidence>